<evidence type="ECO:0000313" key="3">
    <source>
        <dbReference type="Proteomes" id="UP000316095"/>
    </source>
</evidence>
<sequence length="221" mass="24195">MSQNGTQATQARHFYDRISSAYDAISDSSEHEVREAGLKALDVQSGESVLEVGFGTGHSIVAIAQAVGKSGHAYGIDVSQGMYDVASKRVAKAGVQEQVELQVKPAPPLPFEDASLDAVFMSMTLELFPENVIPKLIEEVKRVLKPGGRFGVVSMAMVNKEDHTSVLESTYIWMHHHFPHIVDCQPIDPDDILEHGGFKMTHSERQTIWTMPVAIVVGKKA</sequence>
<dbReference type="Gene3D" id="3.40.50.150">
    <property type="entry name" value="Vaccinia Virus protein VP39"/>
    <property type="match status" value="1"/>
</dbReference>
<dbReference type="Pfam" id="PF13649">
    <property type="entry name" value="Methyltransf_25"/>
    <property type="match status" value="1"/>
</dbReference>
<accession>A0A5C5XIB1</accession>
<dbReference type="EC" id="2.1.1.163" evidence="2"/>
<proteinExistence type="predicted"/>
<keyword evidence="2" id="KW-0808">Transferase</keyword>
<comment type="caution">
    <text evidence="2">The sequence shown here is derived from an EMBL/GenBank/DDBJ whole genome shotgun (WGS) entry which is preliminary data.</text>
</comment>
<dbReference type="PANTHER" id="PTHR43667:SF2">
    <property type="entry name" value="FATTY ACID C-METHYL TRANSFERASE"/>
    <property type="match status" value="1"/>
</dbReference>
<gene>
    <name evidence="2" type="primary">ubiE_5</name>
    <name evidence="2" type="ORF">Pan54_36870</name>
</gene>
<evidence type="ECO:0000259" key="1">
    <source>
        <dbReference type="Pfam" id="PF13649"/>
    </source>
</evidence>
<dbReference type="AlphaFoldDB" id="A0A5C5XIB1"/>
<dbReference type="InterPro" id="IPR041698">
    <property type="entry name" value="Methyltransf_25"/>
</dbReference>
<evidence type="ECO:0000313" key="2">
    <source>
        <dbReference type="EMBL" id="TWT62936.1"/>
    </source>
</evidence>
<dbReference type="CDD" id="cd02440">
    <property type="entry name" value="AdoMet_MTases"/>
    <property type="match status" value="1"/>
</dbReference>
<keyword evidence="2" id="KW-0489">Methyltransferase</keyword>
<name>A0A5C5XIB1_9PLAN</name>
<dbReference type="Proteomes" id="UP000316095">
    <property type="component" value="Unassembled WGS sequence"/>
</dbReference>
<dbReference type="RefSeq" id="WP_146504738.1">
    <property type="nucleotide sequence ID" value="NZ_SJPG01000001.1"/>
</dbReference>
<dbReference type="EMBL" id="SJPG01000001">
    <property type="protein sequence ID" value="TWT62936.1"/>
    <property type="molecule type" value="Genomic_DNA"/>
</dbReference>
<dbReference type="OrthoDB" id="282790at2"/>
<protein>
    <submittedName>
        <fullName evidence="2">Demethylmenaquinone methyltransferase</fullName>
        <ecNumber evidence="2">2.1.1.163</ecNumber>
    </submittedName>
</protein>
<dbReference type="GO" id="GO:0043770">
    <property type="term" value="F:demethylmenaquinone methyltransferase activity"/>
    <property type="evidence" value="ECO:0007669"/>
    <property type="project" value="UniProtKB-EC"/>
</dbReference>
<dbReference type="SUPFAM" id="SSF53335">
    <property type="entry name" value="S-adenosyl-L-methionine-dependent methyltransferases"/>
    <property type="match status" value="1"/>
</dbReference>
<dbReference type="PANTHER" id="PTHR43667">
    <property type="entry name" value="CYCLOPROPANE-FATTY-ACYL-PHOSPHOLIPID SYNTHASE"/>
    <property type="match status" value="1"/>
</dbReference>
<reference evidence="2 3" key="1">
    <citation type="submission" date="2019-02" db="EMBL/GenBank/DDBJ databases">
        <title>Deep-cultivation of Planctomycetes and their phenomic and genomic characterization uncovers novel biology.</title>
        <authorList>
            <person name="Wiegand S."/>
            <person name="Jogler M."/>
            <person name="Boedeker C."/>
            <person name="Pinto D."/>
            <person name="Vollmers J."/>
            <person name="Rivas-Marin E."/>
            <person name="Kohn T."/>
            <person name="Peeters S.H."/>
            <person name="Heuer A."/>
            <person name="Rast P."/>
            <person name="Oberbeckmann S."/>
            <person name="Bunk B."/>
            <person name="Jeske O."/>
            <person name="Meyerdierks A."/>
            <person name="Storesund J.E."/>
            <person name="Kallscheuer N."/>
            <person name="Luecker S."/>
            <person name="Lage O.M."/>
            <person name="Pohl T."/>
            <person name="Merkel B.J."/>
            <person name="Hornburger P."/>
            <person name="Mueller R.-W."/>
            <person name="Bruemmer F."/>
            <person name="Labrenz M."/>
            <person name="Spormann A.M."/>
            <person name="Op Den Camp H."/>
            <person name="Overmann J."/>
            <person name="Amann R."/>
            <person name="Jetten M.S.M."/>
            <person name="Mascher T."/>
            <person name="Medema M.H."/>
            <person name="Devos D.P."/>
            <person name="Kaster A.-K."/>
            <person name="Ovreas L."/>
            <person name="Rohde M."/>
            <person name="Galperin M.Y."/>
            <person name="Jogler C."/>
        </authorList>
    </citation>
    <scope>NUCLEOTIDE SEQUENCE [LARGE SCALE GENOMIC DNA]</scope>
    <source>
        <strain evidence="2 3">Pan54</strain>
    </source>
</reference>
<keyword evidence="3" id="KW-1185">Reference proteome</keyword>
<feature type="domain" description="Methyltransferase" evidence="1">
    <location>
        <begin position="49"/>
        <end position="148"/>
    </location>
</feature>
<organism evidence="2 3">
    <name type="scientific">Rubinisphaera italica</name>
    <dbReference type="NCBI Taxonomy" id="2527969"/>
    <lineage>
        <taxon>Bacteria</taxon>
        <taxon>Pseudomonadati</taxon>
        <taxon>Planctomycetota</taxon>
        <taxon>Planctomycetia</taxon>
        <taxon>Planctomycetales</taxon>
        <taxon>Planctomycetaceae</taxon>
        <taxon>Rubinisphaera</taxon>
    </lineage>
</organism>
<dbReference type="GO" id="GO:0032259">
    <property type="term" value="P:methylation"/>
    <property type="evidence" value="ECO:0007669"/>
    <property type="project" value="UniProtKB-KW"/>
</dbReference>
<dbReference type="InterPro" id="IPR029063">
    <property type="entry name" value="SAM-dependent_MTases_sf"/>
</dbReference>
<dbReference type="InterPro" id="IPR050723">
    <property type="entry name" value="CFA/CMAS"/>
</dbReference>